<accession>A0A9W9RSJ1</accession>
<dbReference type="AlphaFoldDB" id="A0A9W9RSJ1"/>
<keyword evidence="2" id="KW-1185">Reference proteome</keyword>
<protein>
    <submittedName>
        <fullName evidence="1">Uncharacterized protein</fullName>
    </submittedName>
</protein>
<reference evidence="1" key="1">
    <citation type="submission" date="2022-11" db="EMBL/GenBank/DDBJ databases">
        <authorList>
            <person name="Petersen C."/>
        </authorList>
    </citation>
    <scope>NUCLEOTIDE SEQUENCE</scope>
    <source>
        <strain evidence="1">IBT 29864</strain>
    </source>
</reference>
<gene>
    <name evidence="1" type="ORF">N7496_009947</name>
</gene>
<dbReference type="InterPro" id="IPR032675">
    <property type="entry name" value="LRR_dom_sf"/>
</dbReference>
<reference evidence="1" key="2">
    <citation type="journal article" date="2023" name="IMA Fungus">
        <title>Comparative genomic study of the Penicillium genus elucidates a diverse pangenome and 15 lateral gene transfer events.</title>
        <authorList>
            <person name="Petersen C."/>
            <person name="Sorensen T."/>
            <person name="Nielsen M.R."/>
            <person name="Sondergaard T.E."/>
            <person name="Sorensen J.L."/>
            <person name="Fitzpatrick D.A."/>
            <person name="Frisvad J.C."/>
            <person name="Nielsen K.L."/>
        </authorList>
    </citation>
    <scope>NUCLEOTIDE SEQUENCE</scope>
    <source>
        <strain evidence="1">IBT 29864</strain>
    </source>
</reference>
<dbReference type="GeneID" id="81442039"/>
<dbReference type="Gene3D" id="3.80.10.10">
    <property type="entry name" value="Ribonuclease Inhibitor"/>
    <property type="match status" value="1"/>
</dbReference>
<dbReference type="OrthoDB" id="5273928at2759"/>
<evidence type="ECO:0000313" key="2">
    <source>
        <dbReference type="Proteomes" id="UP001147782"/>
    </source>
</evidence>
<dbReference type="SUPFAM" id="SSF52047">
    <property type="entry name" value="RNI-like"/>
    <property type="match status" value="1"/>
</dbReference>
<organism evidence="1 2">
    <name type="scientific">Penicillium cataractarum</name>
    <dbReference type="NCBI Taxonomy" id="2100454"/>
    <lineage>
        <taxon>Eukaryota</taxon>
        <taxon>Fungi</taxon>
        <taxon>Dikarya</taxon>
        <taxon>Ascomycota</taxon>
        <taxon>Pezizomycotina</taxon>
        <taxon>Eurotiomycetes</taxon>
        <taxon>Eurotiomycetidae</taxon>
        <taxon>Eurotiales</taxon>
        <taxon>Aspergillaceae</taxon>
        <taxon>Penicillium</taxon>
    </lineage>
</organism>
<name>A0A9W9RSJ1_9EURO</name>
<dbReference type="RefSeq" id="XP_056551860.1">
    <property type="nucleotide sequence ID" value="XM_056702860.1"/>
</dbReference>
<dbReference type="EMBL" id="JAPZBS010000008">
    <property type="protein sequence ID" value="KAJ5364234.1"/>
    <property type="molecule type" value="Genomic_DNA"/>
</dbReference>
<comment type="caution">
    <text evidence="1">The sequence shown here is derived from an EMBL/GenBank/DDBJ whole genome shotgun (WGS) entry which is preliminary data.</text>
</comment>
<sequence>MRYPEQFPPLSPSYCLRTRIPKTPMKGYIDNIRSNACHWRAALSLSSAYASVSDLVDLGNLKNLVALEINRRIFDSSFPNNIETRDAIQLDDGVVRSWLDAAQSTGSLQNLQVLRIYQQNSLTHHIIWMLEKLPRLKVVVIHQCGKFTPESSHPKARTKDGVKVAGWNIQRLDWVPEGAKMDALKYLGPLLKVYEDGLRLKDIEPKPNSPMLDSNIPIMEFGLPALACDDLEKEQRRAAYAAKSIFILTRPTGQNDRKRAPQEIQQPRNTGKRIMKERGGRDMADVLGDFLGM</sequence>
<proteinExistence type="predicted"/>
<evidence type="ECO:0000313" key="1">
    <source>
        <dbReference type="EMBL" id="KAJ5364234.1"/>
    </source>
</evidence>
<dbReference type="Proteomes" id="UP001147782">
    <property type="component" value="Unassembled WGS sequence"/>
</dbReference>